<comment type="caution">
    <text evidence="2">The sequence shown here is derived from an EMBL/GenBank/DDBJ whole genome shotgun (WGS) entry which is preliminary data.</text>
</comment>
<keyword evidence="3" id="KW-1185">Reference proteome</keyword>
<organism evidence="2 3">
    <name type="scientific">Parasponia andersonii</name>
    <name type="common">Sponia andersonii</name>
    <dbReference type="NCBI Taxonomy" id="3476"/>
    <lineage>
        <taxon>Eukaryota</taxon>
        <taxon>Viridiplantae</taxon>
        <taxon>Streptophyta</taxon>
        <taxon>Embryophyta</taxon>
        <taxon>Tracheophyta</taxon>
        <taxon>Spermatophyta</taxon>
        <taxon>Magnoliopsida</taxon>
        <taxon>eudicotyledons</taxon>
        <taxon>Gunneridae</taxon>
        <taxon>Pentapetalae</taxon>
        <taxon>rosids</taxon>
        <taxon>fabids</taxon>
        <taxon>Rosales</taxon>
        <taxon>Cannabaceae</taxon>
        <taxon>Parasponia</taxon>
    </lineage>
</organism>
<feature type="region of interest" description="Disordered" evidence="1">
    <location>
        <begin position="51"/>
        <end position="79"/>
    </location>
</feature>
<evidence type="ECO:0000313" key="2">
    <source>
        <dbReference type="EMBL" id="PON37598.1"/>
    </source>
</evidence>
<name>A0A2P5AM08_PARAD</name>
<dbReference type="AlphaFoldDB" id="A0A2P5AM08"/>
<dbReference type="Proteomes" id="UP000237105">
    <property type="component" value="Unassembled WGS sequence"/>
</dbReference>
<feature type="compositionally biased region" description="Polar residues" evidence="1">
    <location>
        <begin position="62"/>
        <end position="79"/>
    </location>
</feature>
<evidence type="ECO:0000313" key="3">
    <source>
        <dbReference type="Proteomes" id="UP000237105"/>
    </source>
</evidence>
<protein>
    <submittedName>
        <fullName evidence="2">Uncharacterized protein</fullName>
    </submittedName>
</protein>
<sequence>MAKPRNWLLETILAPPLPLHSSRLSDKANASGSSECTLSVSVQSQLFRDIISHSNGDKSDSGHQATTPLACANSSHRVH</sequence>
<reference evidence="3" key="1">
    <citation type="submission" date="2016-06" db="EMBL/GenBank/DDBJ databases">
        <title>Parallel loss of symbiosis genes in relatives of nitrogen-fixing non-legume Parasponia.</title>
        <authorList>
            <person name="Van Velzen R."/>
            <person name="Holmer R."/>
            <person name="Bu F."/>
            <person name="Rutten L."/>
            <person name="Van Zeijl A."/>
            <person name="Liu W."/>
            <person name="Santuari L."/>
            <person name="Cao Q."/>
            <person name="Sharma T."/>
            <person name="Shen D."/>
            <person name="Roswanjaya Y."/>
            <person name="Wardhani T."/>
            <person name="Kalhor M.S."/>
            <person name="Jansen J."/>
            <person name="Van den Hoogen J."/>
            <person name="Gungor B."/>
            <person name="Hartog M."/>
            <person name="Hontelez J."/>
            <person name="Verver J."/>
            <person name="Yang W.-C."/>
            <person name="Schijlen E."/>
            <person name="Repin R."/>
            <person name="Schilthuizen M."/>
            <person name="Schranz E."/>
            <person name="Heidstra R."/>
            <person name="Miyata K."/>
            <person name="Fedorova E."/>
            <person name="Kohlen W."/>
            <person name="Bisseling T."/>
            <person name="Smit S."/>
            <person name="Geurts R."/>
        </authorList>
    </citation>
    <scope>NUCLEOTIDE SEQUENCE [LARGE SCALE GENOMIC DNA]</scope>
    <source>
        <strain evidence="3">cv. WU1-14</strain>
    </source>
</reference>
<proteinExistence type="predicted"/>
<dbReference type="EMBL" id="JXTB01000524">
    <property type="protein sequence ID" value="PON37598.1"/>
    <property type="molecule type" value="Genomic_DNA"/>
</dbReference>
<accession>A0A2P5AM08</accession>
<evidence type="ECO:0000256" key="1">
    <source>
        <dbReference type="SAM" id="MobiDB-lite"/>
    </source>
</evidence>
<gene>
    <name evidence="2" type="ORF">PanWU01x14_319190</name>
</gene>